<proteinExistence type="predicted"/>
<keyword evidence="2" id="KW-1185">Reference proteome</keyword>
<dbReference type="AlphaFoldDB" id="A0A8J5ZNH7"/>
<gene>
    <name evidence="1" type="ORF">J0S82_019675</name>
</gene>
<evidence type="ECO:0000313" key="1">
    <source>
        <dbReference type="EMBL" id="KAG8507633.1"/>
    </source>
</evidence>
<protein>
    <submittedName>
        <fullName evidence="1">Uncharacterized protein</fullName>
    </submittedName>
</protein>
<dbReference type="Proteomes" id="UP000700334">
    <property type="component" value="Unassembled WGS sequence"/>
</dbReference>
<comment type="caution">
    <text evidence="1">The sequence shown here is derived from an EMBL/GenBank/DDBJ whole genome shotgun (WGS) entry which is preliminary data.</text>
</comment>
<dbReference type="EMBL" id="JAGFMF010012100">
    <property type="protein sequence ID" value="KAG8507633.1"/>
    <property type="molecule type" value="Genomic_DNA"/>
</dbReference>
<evidence type="ECO:0000313" key="2">
    <source>
        <dbReference type="Proteomes" id="UP000700334"/>
    </source>
</evidence>
<reference evidence="1" key="1">
    <citation type="journal article" date="2021" name="Evol. Appl.">
        <title>The genome of the Pyrenean desman and the effects of bottlenecks and inbreeding on the genomic landscape of an endangered species.</title>
        <authorList>
            <person name="Escoda L."/>
            <person name="Castresana J."/>
        </authorList>
    </citation>
    <scope>NUCLEOTIDE SEQUENCE</scope>
    <source>
        <strain evidence="1">IBE-C5619</strain>
    </source>
</reference>
<accession>A0A8J5ZNH7</accession>
<sequence>MSCFPITKPFFQAQEYATRALDLAKEWQLSVHERSIIQELLNLITAEDAYSISLIVLLQEALGSGQGHACVPVDTWSMSGAMHCCSASRAQSRFSTIPSRRVKEESWSPRWLFQAFIALYIRGDQIQPFLIRTCTPKYKPAVSERFWRLESGEEDQQFFSRLSLAFNLCNITIYETQESKVQSNRATVRMAAKQSTLFPKHFLSPYPNTPVYDAAKRSSS</sequence>
<organism evidence="1 2">
    <name type="scientific">Galemys pyrenaicus</name>
    <name type="common">Iberian desman</name>
    <name type="synonym">Pyrenean desman</name>
    <dbReference type="NCBI Taxonomy" id="202257"/>
    <lineage>
        <taxon>Eukaryota</taxon>
        <taxon>Metazoa</taxon>
        <taxon>Chordata</taxon>
        <taxon>Craniata</taxon>
        <taxon>Vertebrata</taxon>
        <taxon>Euteleostomi</taxon>
        <taxon>Mammalia</taxon>
        <taxon>Eutheria</taxon>
        <taxon>Laurasiatheria</taxon>
        <taxon>Eulipotyphla</taxon>
        <taxon>Talpidae</taxon>
        <taxon>Galemys</taxon>
    </lineage>
</organism>
<name>A0A8J5ZNH7_GALPY</name>